<reference evidence="3" key="1">
    <citation type="submission" date="2022-11" db="UniProtKB">
        <authorList>
            <consortium name="WormBaseParasite"/>
        </authorList>
    </citation>
    <scope>IDENTIFICATION</scope>
</reference>
<dbReference type="WBParaSite" id="Gr19_v10_g9368.t1">
    <property type="protein sequence ID" value="Gr19_v10_g9368.t1"/>
    <property type="gene ID" value="Gr19_v10_g9368"/>
</dbReference>
<dbReference type="AlphaFoldDB" id="A0A914IBQ7"/>
<feature type="chain" id="PRO_5037296981" evidence="1">
    <location>
        <begin position="23"/>
        <end position="230"/>
    </location>
</feature>
<proteinExistence type="predicted"/>
<feature type="signal peptide" evidence="1">
    <location>
        <begin position="1"/>
        <end position="22"/>
    </location>
</feature>
<keyword evidence="2" id="KW-1185">Reference proteome</keyword>
<sequence>MKVKTIVVALALFGQFFVNVNANHSIVQYEQPAGGLIKTITGLIEPMDNSSNVQIQKYITIMPQNVPALIQHTLLINVYKVEVEQFLNVLHEYGIFLREKNVALVEIGQKIMQLHILVLYSMFYSEFLKALQKLNSLELSTYRFEYRWLRKMQTYFAARYAKMKPNCLEYDKKPHGQLEEVDKFISDEVQPHLAKCDKLMQQFADQHQLLASEGLISEEKPSESQHYLIF</sequence>
<accession>A0A914IBQ7</accession>
<evidence type="ECO:0000313" key="2">
    <source>
        <dbReference type="Proteomes" id="UP000887572"/>
    </source>
</evidence>
<organism evidence="2 3">
    <name type="scientific">Globodera rostochiensis</name>
    <name type="common">Golden nematode worm</name>
    <name type="synonym">Heterodera rostochiensis</name>
    <dbReference type="NCBI Taxonomy" id="31243"/>
    <lineage>
        <taxon>Eukaryota</taxon>
        <taxon>Metazoa</taxon>
        <taxon>Ecdysozoa</taxon>
        <taxon>Nematoda</taxon>
        <taxon>Chromadorea</taxon>
        <taxon>Rhabditida</taxon>
        <taxon>Tylenchina</taxon>
        <taxon>Tylenchomorpha</taxon>
        <taxon>Tylenchoidea</taxon>
        <taxon>Heteroderidae</taxon>
        <taxon>Heteroderinae</taxon>
        <taxon>Globodera</taxon>
    </lineage>
</organism>
<protein>
    <submittedName>
        <fullName evidence="3">Uncharacterized protein</fullName>
    </submittedName>
</protein>
<name>A0A914IBQ7_GLORO</name>
<evidence type="ECO:0000313" key="3">
    <source>
        <dbReference type="WBParaSite" id="Gr19_v10_g9368.t1"/>
    </source>
</evidence>
<evidence type="ECO:0000256" key="1">
    <source>
        <dbReference type="SAM" id="SignalP"/>
    </source>
</evidence>
<dbReference type="Proteomes" id="UP000887572">
    <property type="component" value="Unplaced"/>
</dbReference>
<keyword evidence="1" id="KW-0732">Signal</keyword>